<dbReference type="SUPFAM" id="SSF53383">
    <property type="entry name" value="PLP-dependent transferases"/>
    <property type="match status" value="1"/>
</dbReference>
<dbReference type="PROSITE" id="PS00868">
    <property type="entry name" value="CYS_MET_METAB_PP"/>
    <property type="match status" value="1"/>
</dbReference>
<evidence type="ECO:0000256" key="4">
    <source>
        <dbReference type="ARBA" id="ARBA00012085"/>
    </source>
</evidence>
<evidence type="ECO:0000256" key="1">
    <source>
        <dbReference type="ARBA" id="ARBA00001933"/>
    </source>
</evidence>
<dbReference type="InterPro" id="IPR054542">
    <property type="entry name" value="Cys_met_metab_PP"/>
</dbReference>
<name>W7TCM8_9STRA</name>
<evidence type="ECO:0000256" key="7">
    <source>
        <dbReference type="ARBA" id="ARBA00029853"/>
    </source>
</evidence>
<keyword evidence="11" id="KW-1185">Reference proteome</keyword>
<protein>
    <recommendedName>
        <fullName evidence="4">cystathionine gamma-lyase</fullName>
        <ecNumber evidence="4">4.4.1.1</ecNumber>
    </recommendedName>
    <alternativeName>
        <fullName evidence="7">Gamma-cystathionase</fullName>
    </alternativeName>
</protein>
<dbReference type="Gene3D" id="3.90.1150.10">
    <property type="entry name" value="Aspartate Aminotransferase, domain 1"/>
    <property type="match status" value="1"/>
</dbReference>
<dbReference type="GO" id="GO:0004123">
    <property type="term" value="F:cystathionine gamma-lyase activity"/>
    <property type="evidence" value="ECO:0007669"/>
    <property type="project" value="TreeGrafter"/>
</dbReference>
<dbReference type="InterPro" id="IPR015422">
    <property type="entry name" value="PyrdxlP-dep_Trfase_small"/>
</dbReference>
<proteinExistence type="inferred from homology"/>
<dbReference type="GO" id="GO:0019346">
    <property type="term" value="P:transsulfuration"/>
    <property type="evidence" value="ECO:0007669"/>
    <property type="project" value="InterPro"/>
</dbReference>
<dbReference type="GO" id="GO:0019343">
    <property type="term" value="P:cysteine biosynthetic process via cystathionine"/>
    <property type="evidence" value="ECO:0007669"/>
    <property type="project" value="TreeGrafter"/>
</dbReference>
<evidence type="ECO:0000256" key="9">
    <source>
        <dbReference type="RuleBase" id="RU362118"/>
    </source>
</evidence>
<dbReference type="GO" id="GO:0005737">
    <property type="term" value="C:cytoplasm"/>
    <property type="evidence" value="ECO:0007669"/>
    <property type="project" value="TreeGrafter"/>
</dbReference>
<gene>
    <name evidence="10" type="ORF">Naga_100535g3</name>
</gene>
<evidence type="ECO:0000256" key="8">
    <source>
        <dbReference type="PIRSR" id="PIRSR001434-2"/>
    </source>
</evidence>
<dbReference type="Gene3D" id="3.40.640.10">
    <property type="entry name" value="Type I PLP-dependent aspartate aminotransferase-like (Major domain)"/>
    <property type="match status" value="1"/>
</dbReference>
<dbReference type="EC" id="4.4.1.1" evidence="4"/>
<dbReference type="PIRSF" id="PIRSF001434">
    <property type="entry name" value="CGS"/>
    <property type="match status" value="1"/>
</dbReference>
<dbReference type="Pfam" id="PF01053">
    <property type="entry name" value="Cys_Met_Meta_PP"/>
    <property type="match status" value="1"/>
</dbReference>
<dbReference type="PANTHER" id="PTHR11808:SF15">
    <property type="entry name" value="CYSTATHIONINE GAMMA-LYASE"/>
    <property type="match status" value="1"/>
</dbReference>
<dbReference type="InterPro" id="IPR015424">
    <property type="entry name" value="PyrdxlP-dep_Trfase"/>
</dbReference>
<dbReference type="SMR" id="W7TCM8"/>
<feature type="modified residue" description="N6-(pyridoxal phosphate)lysine" evidence="8">
    <location>
        <position position="239"/>
    </location>
</feature>
<comment type="caution">
    <text evidence="10">The sequence shown here is derived from an EMBL/GenBank/DDBJ whole genome shotgun (WGS) entry which is preliminary data.</text>
</comment>
<dbReference type="AlphaFoldDB" id="W7TCM8"/>
<evidence type="ECO:0000313" key="10">
    <source>
        <dbReference type="EMBL" id="EWM21308.1"/>
    </source>
</evidence>
<evidence type="ECO:0000256" key="3">
    <source>
        <dbReference type="ARBA" id="ARBA00009077"/>
    </source>
</evidence>
<dbReference type="InterPro" id="IPR015421">
    <property type="entry name" value="PyrdxlP-dep_Trfase_major"/>
</dbReference>
<dbReference type="InterPro" id="IPR000277">
    <property type="entry name" value="Cys/Met-Metab_PyrdxlP-dep_enz"/>
</dbReference>
<evidence type="ECO:0000256" key="6">
    <source>
        <dbReference type="ARBA" id="ARBA00023192"/>
    </source>
</evidence>
<evidence type="ECO:0000256" key="5">
    <source>
        <dbReference type="ARBA" id="ARBA00022898"/>
    </source>
</evidence>
<reference evidence="10 11" key="1">
    <citation type="journal article" date="2014" name="Mol. Plant">
        <title>Chromosome Scale Genome Assembly and Transcriptome Profiling of Nannochloropsis gaditana in Nitrogen Depletion.</title>
        <authorList>
            <person name="Corteggiani Carpinelli E."/>
            <person name="Telatin A."/>
            <person name="Vitulo N."/>
            <person name="Forcato C."/>
            <person name="D'Angelo M."/>
            <person name="Schiavon R."/>
            <person name="Vezzi A."/>
            <person name="Giacometti G.M."/>
            <person name="Morosinotto T."/>
            <person name="Valle G."/>
        </authorList>
    </citation>
    <scope>NUCLEOTIDE SEQUENCE [LARGE SCALE GENOMIC DNA]</scope>
    <source>
        <strain evidence="10 11">B-31</strain>
    </source>
</reference>
<comment type="cofactor">
    <cofactor evidence="1 9">
        <name>pyridoxal 5'-phosphate</name>
        <dbReference type="ChEBI" id="CHEBI:597326"/>
    </cofactor>
</comment>
<keyword evidence="6" id="KW-0028">Amino-acid biosynthesis</keyword>
<keyword evidence="5 8" id="KW-0663">Pyridoxal phosphate</keyword>
<dbReference type="GO" id="GO:0030170">
    <property type="term" value="F:pyridoxal phosphate binding"/>
    <property type="evidence" value="ECO:0007669"/>
    <property type="project" value="InterPro"/>
</dbReference>
<dbReference type="PANTHER" id="PTHR11808">
    <property type="entry name" value="TRANS-SULFURATION ENZYME FAMILY MEMBER"/>
    <property type="match status" value="1"/>
</dbReference>
<sequence length="445" mass="48856">MWLGGHDTNLTLPWVFLISYTHMPRRIETILAQAGLHYQDITAVSSRDVIPPLHLSTTFERGSDGSYPGGFVYARHGNPTRALLEKVMTDLEGGADWSAAFTCGMQAVTAVFLAFGAQATVLLNQELYQGIRLLLDAPFGSWGLRAQVVDMTDLGALEVAMARVFADPATARVLLWLETPSNPMLQIIDVRAVIAMAEGQARLHRKDFVSVLDTTWLTPYLLQAVGPLRIDLTLASATKFLGGHSDLLAGVLTGRRRKLSHATGTTFLDLEAPIRQLQRHAGGNLPPFEAWLLLRGLKSLPARMRTHCENAHRLAHFFASHPRIAAVHYPGLPSHPGHAVHSAMMSREGLSGSMMAIQVRARDGEGEDGREEGAEVEAMVLRVVARLRVFRRATSLGGTESLCEHRRSVEGAESRTPWDLVRLSVGLEAYEDLEEDWVQALGEEG</sequence>
<organism evidence="10 11">
    <name type="scientific">Nannochloropsis gaditana</name>
    <dbReference type="NCBI Taxonomy" id="72520"/>
    <lineage>
        <taxon>Eukaryota</taxon>
        <taxon>Sar</taxon>
        <taxon>Stramenopiles</taxon>
        <taxon>Ochrophyta</taxon>
        <taxon>Eustigmatophyceae</taxon>
        <taxon>Eustigmatales</taxon>
        <taxon>Monodopsidaceae</taxon>
        <taxon>Nannochloropsis</taxon>
    </lineage>
</organism>
<comment type="pathway">
    <text evidence="2">Amino-acid biosynthesis; L-cysteine biosynthesis; L-cysteine from L-homocysteine and L-serine: step 2/2.</text>
</comment>
<accession>W7TCM8</accession>
<evidence type="ECO:0000313" key="11">
    <source>
        <dbReference type="Proteomes" id="UP000019335"/>
    </source>
</evidence>
<dbReference type="OrthoDB" id="3512640at2759"/>
<dbReference type="EMBL" id="AZIL01002517">
    <property type="protein sequence ID" value="EWM21308.1"/>
    <property type="molecule type" value="Genomic_DNA"/>
</dbReference>
<evidence type="ECO:0000256" key="2">
    <source>
        <dbReference type="ARBA" id="ARBA00005038"/>
    </source>
</evidence>
<keyword evidence="6" id="KW-0198">Cysteine biosynthesis</keyword>
<comment type="similarity">
    <text evidence="3 9">Belongs to the trans-sulfuration enzymes family.</text>
</comment>
<dbReference type="Proteomes" id="UP000019335">
    <property type="component" value="Unassembled WGS sequence"/>
</dbReference>